<name>E1T5I6_BURSG</name>
<dbReference type="Pfam" id="PF00881">
    <property type="entry name" value="Nitroreductase"/>
    <property type="match status" value="1"/>
</dbReference>
<dbReference type="InterPro" id="IPR029479">
    <property type="entry name" value="Nitroreductase"/>
</dbReference>
<proteinExistence type="predicted"/>
<evidence type="ECO:0000313" key="2">
    <source>
        <dbReference type="EMBL" id="ADN57352.1"/>
    </source>
</evidence>
<dbReference type="EMBL" id="CP002217">
    <property type="protein sequence ID" value="ADN57352.1"/>
    <property type="molecule type" value="Genomic_DNA"/>
</dbReference>
<evidence type="ECO:0000259" key="1">
    <source>
        <dbReference type="Pfam" id="PF00881"/>
    </source>
</evidence>
<dbReference type="OrthoDB" id="272552at2"/>
<dbReference type="NCBIfam" id="NF047509">
    <property type="entry name" value="Rv3131_FMN_oxido"/>
    <property type="match status" value="1"/>
</dbReference>
<dbReference type="PANTHER" id="PTHR23026">
    <property type="entry name" value="NADPH NITROREDUCTASE"/>
    <property type="match status" value="1"/>
</dbReference>
<dbReference type="Gene3D" id="3.40.109.10">
    <property type="entry name" value="NADH Oxidase"/>
    <property type="match status" value="2"/>
</dbReference>
<sequence length="344" mass="37269">MSQLQQSAAWAVDEQELASTASTQDKLRFALRYAVLAPSNHNTQPWHFIVDGDSATLCADRLRALPVVDPFDRELMISCGAALLNLRVALSHFGLAYAITLLPSRVDPDVLAQLRIVPDGHCDTALATLFPAICERVTTREIFRDEPLPMGVLQQLVDAAEAEGADAVCISSATMREKVAELVAEADRMQFDDPRFRRELASWIHPRRRDDGMPALSPRMTALLDLAAPLLASVVRTFDLGGGLAAAHHALAEGSPLLVCLATPTDDAPAWLAAGQALERLLLVAANAGVTASYLNQPIEVTSLRERLRTLLVMDSIPQLMLRVGRGERTAAHSPRRPLAAVVS</sequence>
<dbReference type="InterPro" id="IPR050627">
    <property type="entry name" value="Nitroreductase/BluB"/>
</dbReference>
<feature type="domain" description="Nitroreductase" evidence="1">
    <location>
        <begin position="135"/>
        <end position="325"/>
    </location>
</feature>
<dbReference type="SUPFAM" id="SSF55469">
    <property type="entry name" value="FMN-dependent nitroreductase-like"/>
    <property type="match status" value="2"/>
</dbReference>
<accession>E1T5I6</accession>
<dbReference type="KEGG" id="bgf:BC1003_1377"/>
<dbReference type="GO" id="GO:0016491">
    <property type="term" value="F:oxidoreductase activity"/>
    <property type="evidence" value="ECO:0007669"/>
    <property type="project" value="InterPro"/>
</dbReference>
<organism evidence="2">
    <name type="scientific">Burkholderia sp. (strain CCGE1003)</name>
    <dbReference type="NCBI Taxonomy" id="640512"/>
    <lineage>
        <taxon>Bacteria</taxon>
        <taxon>Pseudomonadati</taxon>
        <taxon>Pseudomonadota</taxon>
        <taxon>Betaproteobacteria</taxon>
        <taxon>Burkholderiales</taxon>
        <taxon>Burkholderiaceae</taxon>
        <taxon>Burkholderia</taxon>
    </lineage>
</organism>
<protein>
    <recommendedName>
        <fullName evidence="1">Nitroreductase domain-containing protein</fullName>
    </recommendedName>
</protein>
<dbReference type="eggNOG" id="COG0778">
    <property type="taxonomic scope" value="Bacteria"/>
</dbReference>
<dbReference type="STRING" id="640512.BC1003_1377"/>
<dbReference type="HOGENOM" id="CLU_051479_3_0_4"/>
<gene>
    <name evidence="2" type="ordered locus">BC1003_1377</name>
</gene>
<reference evidence="2" key="1">
    <citation type="submission" date="2010-09" db="EMBL/GenBank/DDBJ databases">
        <title>Complete sequence of chromosome1 of Burkholderia sp. CCGE1003.</title>
        <authorList>
            <consortium name="US DOE Joint Genome Institute"/>
            <person name="Lucas S."/>
            <person name="Copeland A."/>
            <person name="Lapidus A."/>
            <person name="Cheng J.-F."/>
            <person name="Bruce D."/>
            <person name="Goodwin L."/>
            <person name="Pitluck S."/>
            <person name="Daligault H."/>
            <person name="Davenport K."/>
            <person name="Detter J.C."/>
            <person name="Han C."/>
            <person name="Tapia R."/>
            <person name="Land M."/>
            <person name="Hauser L."/>
            <person name="Jeffries C."/>
            <person name="Kyrpides N."/>
            <person name="Ivanova N."/>
            <person name="Ovchinnikova G."/>
            <person name="Martinez-Romero E."/>
            <person name="Rogel M.A."/>
            <person name="Auchtung J."/>
            <person name="Tiedje J.M."/>
            <person name="Woyke T."/>
        </authorList>
    </citation>
    <scope>NUCLEOTIDE SEQUENCE</scope>
    <source>
        <strain evidence="2">CCGE1003</strain>
    </source>
</reference>
<dbReference type="InterPro" id="IPR000415">
    <property type="entry name" value="Nitroreductase-like"/>
</dbReference>
<dbReference type="PANTHER" id="PTHR23026:SF123">
    <property type="entry name" value="NAD(P)H NITROREDUCTASE RV3131-RELATED"/>
    <property type="match status" value="1"/>
</dbReference>
<dbReference type="AlphaFoldDB" id="E1T5I6"/>